<name>A0AA35M0C2_9HYPO</name>
<dbReference type="GO" id="GO:0046872">
    <property type="term" value="F:metal ion binding"/>
    <property type="evidence" value="ECO:0007669"/>
    <property type="project" value="UniProtKB-KW"/>
</dbReference>
<evidence type="ECO:0000256" key="2">
    <source>
        <dbReference type="ARBA" id="ARBA00022723"/>
    </source>
</evidence>
<proteinExistence type="inferred from homology"/>
<dbReference type="EC" id="4.1.1.52" evidence="7"/>
<feature type="domain" description="Amidohydrolase-related" evidence="10">
    <location>
        <begin position="28"/>
        <end position="330"/>
    </location>
</feature>
<evidence type="ECO:0000313" key="11">
    <source>
        <dbReference type="EMBL" id="CAI6088151.1"/>
    </source>
</evidence>
<dbReference type="AlphaFoldDB" id="A0AA35M0C2"/>
<evidence type="ECO:0000256" key="8">
    <source>
        <dbReference type="RuleBase" id="RU366045"/>
    </source>
</evidence>
<evidence type="ECO:0000256" key="4">
    <source>
        <dbReference type="ARBA" id="ARBA00022833"/>
    </source>
</evidence>
<comment type="caution">
    <text evidence="11">The sequence shown here is derived from an EMBL/GenBank/DDBJ whole genome shotgun (WGS) entry which is preliminary data.</text>
</comment>
<dbReference type="Pfam" id="PF04909">
    <property type="entry name" value="Amidohydro_2"/>
    <property type="match status" value="1"/>
</dbReference>
<evidence type="ECO:0000256" key="6">
    <source>
        <dbReference type="ARBA" id="ARBA00036832"/>
    </source>
</evidence>
<evidence type="ECO:0000256" key="7">
    <source>
        <dbReference type="ARBA" id="ARBA00038889"/>
    </source>
</evidence>
<feature type="chain" id="PRO_5041286573" description="6-methylsalicylate decarboxylase" evidence="9">
    <location>
        <begin position="18"/>
        <end position="331"/>
    </location>
</feature>
<dbReference type="SUPFAM" id="SSF51556">
    <property type="entry name" value="Metallo-dependent hydrolases"/>
    <property type="match status" value="1"/>
</dbReference>
<dbReference type="InterPro" id="IPR032465">
    <property type="entry name" value="ACMSD"/>
</dbReference>
<dbReference type="GO" id="GO:0016787">
    <property type="term" value="F:hydrolase activity"/>
    <property type="evidence" value="ECO:0007669"/>
    <property type="project" value="InterPro"/>
</dbReference>
<keyword evidence="12" id="KW-1185">Reference proteome</keyword>
<sequence length="331" mass="36279">MRFSLAVLLLQFTRVECSGDTTDDLSRVDLHSHFIPPSYRAALVKYGYGQPDGMPFIPAWSEESHLSLMKGANISKSILSVSSPGTHLVAGDDELARQVTRDVNEFAADLKKRLPEQFGFWASLPLPDVEGSLAELAYALDDLNADGVVVMTNAHGRNARIFIHPTSPCIGDGKTTQPASPLALYPGPVIEFFFDTARAVSNLFLSGAIQSLTSTKFIVSHAGGAFTPLIDRLVEFAPLVRNPDLTAESIRATIKKQFYFDLAGTPLPDQIYGLLRYVDASRLVYGSDYPFTPDLSVTELGEEMNLELPQVFPDGEDQKKVLRENAEALLK</sequence>
<evidence type="ECO:0000259" key="10">
    <source>
        <dbReference type="Pfam" id="PF04909"/>
    </source>
</evidence>
<dbReference type="PANTHER" id="PTHR21240:SF29">
    <property type="entry name" value="AMIDOHYDROLASE-RELATED DOMAIN-CONTAINING PROTEIN"/>
    <property type="match status" value="1"/>
</dbReference>
<evidence type="ECO:0000256" key="3">
    <source>
        <dbReference type="ARBA" id="ARBA00022793"/>
    </source>
</evidence>
<keyword evidence="2" id="KW-0479">Metal-binding</keyword>
<keyword evidence="9" id="KW-0732">Signal</keyword>
<keyword evidence="3 8" id="KW-0210">Decarboxylase</keyword>
<dbReference type="GO" id="GO:0005829">
    <property type="term" value="C:cytosol"/>
    <property type="evidence" value="ECO:0007669"/>
    <property type="project" value="TreeGrafter"/>
</dbReference>
<keyword evidence="5 8" id="KW-0456">Lyase</keyword>
<dbReference type="InterPro" id="IPR006680">
    <property type="entry name" value="Amidohydro-rel"/>
</dbReference>
<comment type="catalytic activity">
    <reaction evidence="6">
        <text>6-methylsalicylate + H(+) = 3-methylphenol + CO2</text>
        <dbReference type="Rhea" id="RHEA:23112"/>
        <dbReference type="ChEBI" id="CHEBI:15378"/>
        <dbReference type="ChEBI" id="CHEBI:16526"/>
        <dbReference type="ChEBI" id="CHEBI:17231"/>
        <dbReference type="ChEBI" id="CHEBI:36658"/>
        <dbReference type="EC" id="4.1.1.52"/>
    </reaction>
    <physiologicalReaction direction="left-to-right" evidence="6">
        <dbReference type="Rhea" id="RHEA:23113"/>
    </physiologicalReaction>
</comment>
<dbReference type="InterPro" id="IPR032466">
    <property type="entry name" value="Metal_Hydrolase"/>
</dbReference>
<accession>A0AA35M0C2</accession>
<keyword evidence="4" id="KW-0862">Zinc</keyword>
<protein>
    <recommendedName>
        <fullName evidence="7">6-methylsalicylate decarboxylase</fullName>
        <ecNumber evidence="7">4.1.1.52</ecNumber>
    </recommendedName>
</protein>
<dbReference type="PANTHER" id="PTHR21240">
    <property type="entry name" value="2-AMINO-3-CARBOXYLMUCONATE-6-SEMIALDEHYDE DECARBOXYLASE"/>
    <property type="match status" value="1"/>
</dbReference>
<dbReference type="GO" id="GO:0047596">
    <property type="term" value="F:6-methylsalicylate decarboxylase activity"/>
    <property type="evidence" value="ECO:0007669"/>
    <property type="project" value="UniProtKB-EC"/>
</dbReference>
<organism evidence="11 12">
    <name type="scientific">Clonostachys chloroleuca</name>
    <dbReference type="NCBI Taxonomy" id="1926264"/>
    <lineage>
        <taxon>Eukaryota</taxon>
        <taxon>Fungi</taxon>
        <taxon>Dikarya</taxon>
        <taxon>Ascomycota</taxon>
        <taxon>Pezizomycotina</taxon>
        <taxon>Sordariomycetes</taxon>
        <taxon>Hypocreomycetidae</taxon>
        <taxon>Hypocreales</taxon>
        <taxon>Bionectriaceae</taxon>
        <taxon>Clonostachys</taxon>
    </lineage>
</organism>
<evidence type="ECO:0000313" key="12">
    <source>
        <dbReference type="Proteomes" id="UP001160390"/>
    </source>
</evidence>
<dbReference type="EMBL" id="CABFNP030000813">
    <property type="protein sequence ID" value="CAI6088151.1"/>
    <property type="molecule type" value="Genomic_DNA"/>
</dbReference>
<evidence type="ECO:0000256" key="9">
    <source>
        <dbReference type="SAM" id="SignalP"/>
    </source>
</evidence>
<dbReference type="GO" id="GO:0019748">
    <property type="term" value="P:secondary metabolic process"/>
    <property type="evidence" value="ECO:0007669"/>
    <property type="project" value="TreeGrafter"/>
</dbReference>
<dbReference type="Proteomes" id="UP001160390">
    <property type="component" value="Unassembled WGS sequence"/>
</dbReference>
<evidence type="ECO:0000256" key="1">
    <source>
        <dbReference type="ARBA" id="ARBA00005871"/>
    </source>
</evidence>
<evidence type="ECO:0000256" key="5">
    <source>
        <dbReference type="ARBA" id="ARBA00023239"/>
    </source>
</evidence>
<reference evidence="11" key="1">
    <citation type="submission" date="2023-01" db="EMBL/GenBank/DDBJ databases">
        <authorList>
            <person name="Piombo E."/>
        </authorList>
    </citation>
    <scope>NUCLEOTIDE SEQUENCE</scope>
</reference>
<gene>
    <name evidence="11" type="ORF">CCHLO57077_00015686</name>
</gene>
<comment type="similarity">
    <text evidence="1">Belongs to the metallo-dependent hydrolases superfamily. ACMSD family.</text>
</comment>
<feature type="signal peptide" evidence="9">
    <location>
        <begin position="1"/>
        <end position="17"/>
    </location>
</feature>
<dbReference type="Gene3D" id="3.20.20.140">
    <property type="entry name" value="Metal-dependent hydrolases"/>
    <property type="match status" value="2"/>
</dbReference>